<dbReference type="OrthoDB" id="1470350at2759"/>
<dbReference type="GO" id="GO:0005506">
    <property type="term" value="F:iron ion binding"/>
    <property type="evidence" value="ECO:0007669"/>
    <property type="project" value="InterPro"/>
</dbReference>
<keyword evidence="8" id="KW-1133">Transmembrane helix</keyword>
<keyword evidence="7" id="KW-0560">Oxidoreductase</keyword>
<keyword evidence="8" id="KW-0472">Membrane</keyword>
<feature type="transmembrane region" description="Helical" evidence="8">
    <location>
        <begin position="67"/>
        <end position="88"/>
    </location>
</feature>
<dbReference type="InterPro" id="IPR017972">
    <property type="entry name" value="Cyt_P450_CS"/>
</dbReference>
<feature type="binding site" description="axial binding residue" evidence="6">
    <location>
        <position position="507"/>
    </location>
    <ligand>
        <name>heme</name>
        <dbReference type="ChEBI" id="CHEBI:30413"/>
    </ligand>
    <ligandPart>
        <name>Fe</name>
        <dbReference type="ChEBI" id="CHEBI:18248"/>
    </ligandPart>
</feature>
<name>A0A8H6RW27_9PEZI</name>
<dbReference type="CDD" id="cd11058">
    <property type="entry name" value="CYP60B-like"/>
    <property type="match status" value="1"/>
</dbReference>
<dbReference type="InterPro" id="IPR001128">
    <property type="entry name" value="Cyt_P450"/>
</dbReference>
<keyword evidence="5 6" id="KW-0408">Iron</keyword>
<dbReference type="PANTHER" id="PTHR24305">
    <property type="entry name" value="CYTOCHROME P450"/>
    <property type="match status" value="1"/>
</dbReference>
<dbReference type="PROSITE" id="PS00086">
    <property type="entry name" value="CYTOCHROME_P450"/>
    <property type="match status" value="1"/>
</dbReference>
<keyword evidence="7 9" id="KW-0503">Monooxygenase</keyword>
<dbReference type="Pfam" id="PF00067">
    <property type="entry name" value="p450"/>
    <property type="match status" value="1"/>
</dbReference>
<keyword evidence="4 6" id="KW-0479">Metal-binding</keyword>
<dbReference type="PANTHER" id="PTHR24305:SF210">
    <property type="entry name" value="CYTOCHROME P450 MONOOXYGENASE ASQL-RELATED"/>
    <property type="match status" value="1"/>
</dbReference>
<keyword evidence="8" id="KW-0812">Transmembrane</keyword>
<evidence type="ECO:0000256" key="8">
    <source>
        <dbReference type="SAM" id="Phobius"/>
    </source>
</evidence>
<dbReference type="GO" id="GO:0016705">
    <property type="term" value="F:oxidoreductase activity, acting on paired donors, with incorporation or reduction of molecular oxygen"/>
    <property type="evidence" value="ECO:0007669"/>
    <property type="project" value="InterPro"/>
</dbReference>
<comment type="similarity">
    <text evidence="2 7">Belongs to the cytochrome P450 family.</text>
</comment>
<sequence>MREHIAHFCLHKCLRLVSLRQADDFRPGRIYVKQYQVSGIADSQNTLPLFHITMGNSVVSHLVPTSFTGIILAIPLLFIGYTVATWLYNICLHPLRKFPGPIFCAASPIPYLIHMQRGDVMFWMIEQHQKYGECVRFTPGELSFTGADAYKDIYAHRKAGRPTLEKDLRFYLPPGNPTRDIVNSDAENHARMRRIFANAFSDRSLKLQEPLFLTYIDKLVQNLRESCLADPDRKYNMVNMYNLTTFDIMGDLSFGEPLGMLDNSDYHPWVSALLAGFRFGAYMHTMRYFWSGFETMLLKYCVPDKLKEQMRLHEQFSHERVDRRLEKEDARPDIWGLVLQKDEKTGMTKEEMYANANLFMIGGTETTATTLSGLTWHLLQNPDKLQRLVDEIRSSFGSEEDITIEKLQALPYLHACLEEGLRMYPAVAQPLPRVTPPGPPTEIDGREVPAGQTVYVANLCAFRNPNNFVDPFKFAPERWLLNSPESAPYKDDKKHAFHPFSLGPRACLGKNMAYHELRLILTKVLHNFDISLNDDSIDWLPRQKIWIMWDKGDLNCKLTPVKR</sequence>
<evidence type="ECO:0000313" key="10">
    <source>
        <dbReference type="Proteomes" id="UP000660729"/>
    </source>
</evidence>
<dbReference type="InterPro" id="IPR050121">
    <property type="entry name" value="Cytochrome_P450_monoxygenase"/>
</dbReference>
<dbReference type="SUPFAM" id="SSF48264">
    <property type="entry name" value="Cytochrome P450"/>
    <property type="match status" value="1"/>
</dbReference>
<keyword evidence="10" id="KW-1185">Reference proteome</keyword>
<evidence type="ECO:0000313" key="9">
    <source>
        <dbReference type="EMBL" id="KAF7198468.1"/>
    </source>
</evidence>
<evidence type="ECO:0000256" key="3">
    <source>
        <dbReference type="ARBA" id="ARBA00022617"/>
    </source>
</evidence>
<proteinExistence type="inferred from homology"/>
<protein>
    <submittedName>
        <fullName evidence="9">Cytochrome P450 monooxygenase</fullName>
    </submittedName>
</protein>
<evidence type="ECO:0000256" key="4">
    <source>
        <dbReference type="ARBA" id="ARBA00022723"/>
    </source>
</evidence>
<reference evidence="9" key="1">
    <citation type="submission" date="2020-04" db="EMBL/GenBank/DDBJ databases">
        <title>Draft genome resource of the tomato pathogen Pseudocercospora fuligena.</title>
        <authorList>
            <person name="Zaccaron A."/>
        </authorList>
    </citation>
    <scope>NUCLEOTIDE SEQUENCE</scope>
    <source>
        <strain evidence="9">PF001</strain>
    </source>
</reference>
<dbReference type="GO" id="GO:0004497">
    <property type="term" value="F:monooxygenase activity"/>
    <property type="evidence" value="ECO:0007669"/>
    <property type="project" value="UniProtKB-KW"/>
</dbReference>
<gene>
    <name evidence="9" type="ORF">HII31_00207</name>
</gene>
<comment type="cofactor">
    <cofactor evidence="1 6">
        <name>heme</name>
        <dbReference type="ChEBI" id="CHEBI:30413"/>
    </cofactor>
</comment>
<dbReference type="InterPro" id="IPR002401">
    <property type="entry name" value="Cyt_P450_E_grp-I"/>
</dbReference>
<evidence type="ECO:0000256" key="7">
    <source>
        <dbReference type="RuleBase" id="RU000461"/>
    </source>
</evidence>
<dbReference type="GO" id="GO:0020037">
    <property type="term" value="F:heme binding"/>
    <property type="evidence" value="ECO:0007669"/>
    <property type="project" value="InterPro"/>
</dbReference>
<evidence type="ECO:0000256" key="1">
    <source>
        <dbReference type="ARBA" id="ARBA00001971"/>
    </source>
</evidence>
<dbReference type="Proteomes" id="UP000660729">
    <property type="component" value="Unassembled WGS sequence"/>
</dbReference>
<dbReference type="AlphaFoldDB" id="A0A8H6RW27"/>
<dbReference type="PRINTS" id="PR00385">
    <property type="entry name" value="P450"/>
</dbReference>
<dbReference type="Gene3D" id="1.10.630.10">
    <property type="entry name" value="Cytochrome P450"/>
    <property type="match status" value="1"/>
</dbReference>
<keyword evidence="3 6" id="KW-0349">Heme</keyword>
<dbReference type="InterPro" id="IPR036396">
    <property type="entry name" value="Cyt_P450_sf"/>
</dbReference>
<dbReference type="EMBL" id="JABCIY010000001">
    <property type="protein sequence ID" value="KAF7198468.1"/>
    <property type="molecule type" value="Genomic_DNA"/>
</dbReference>
<dbReference type="PRINTS" id="PR00463">
    <property type="entry name" value="EP450I"/>
</dbReference>
<comment type="caution">
    <text evidence="9">The sequence shown here is derived from an EMBL/GenBank/DDBJ whole genome shotgun (WGS) entry which is preliminary data.</text>
</comment>
<evidence type="ECO:0000256" key="5">
    <source>
        <dbReference type="ARBA" id="ARBA00023004"/>
    </source>
</evidence>
<accession>A0A8H6RW27</accession>
<evidence type="ECO:0000256" key="6">
    <source>
        <dbReference type="PIRSR" id="PIRSR602401-1"/>
    </source>
</evidence>
<evidence type="ECO:0000256" key="2">
    <source>
        <dbReference type="ARBA" id="ARBA00010617"/>
    </source>
</evidence>
<organism evidence="9 10">
    <name type="scientific">Pseudocercospora fuligena</name>
    <dbReference type="NCBI Taxonomy" id="685502"/>
    <lineage>
        <taxon>Eukaryota</taxon>
        <taxon>Fungi</taxon>
        <taxon>Dikarya</taxon>
        <taxon>Ascomycota</taxon>
        <taxon>Pezizomycotina</taxon>
        <taxon>Dothideomycetes</taxon>
        <taxon>Dothideomycetidae</taxon>
        <taxon>Mycosphaerellales</taxon>
        <taxon>Mycosphaerellaceae</taxon>
        <taxon>Pseudocercospora</taxon>
    </lineage>
</organism>